<keyword evidence="2" id="KW-0472">Membrane</keyword>
<feature type="compositionally biased region" description="Basic and acidic residues" evidence="1">
    <location>
        <begin position="20"/>
        <end position="33"/>
    </location>
</feature>
<reference evidence="3" key="1">
    <citation type="submission" date="2018-02" db="EMBL/GenBank/DDBJ databases">
        <title>Rhizophora mucronata_Transcriptome.</title>
        <authorList>
            <person name="Meera S.P."/>
            <person name="Sreeshan A."/>
            <person name="Augustine A."/>
        </authorList>
    </citation>
    <scope>NUCLEOTIDE SEQUENCE</scope>
    <source>
        <tissue evidence="3">Leaf</tissue>
    </source>
</reference>
<proteinExistence type="predicted"/>
<evidence type="ECO:0000256" key="1">
    <source>
        <dbReference type="SAM" id="MobiDB-lite"/>
    </source>
</evidence>
<organism evidence="3">
    <name type="scientific">Rhizophora mucronata</name>
    <name type="common">Asiatic mangrove</name>
    <dbReference type="NCBI Taxonomy" id="61149"/>
    <lineage>
        <taxon>Eukaryota</taxon>
        <taxon>Viridiplantae</taxon>
        <taxon>Streptophyta</taxon>
        <taxon>Embryophyta</taxon>
        <taxon>Tracheophyta</taxon>
        <taxon>Spermatophyta</taxon>
        <taxon>Magnoliopsida</taxon>
        <taxon>eudicotyledons</taxon>
        <taxon>Gunneridae</taxon>
        <taxon>Pentapetalae</taxon>
        <taxon>rosids</taxon>
        <taxon>fabids</taxon>
        <taxon>Malpighiales</taxon>
        <taxon>Rhizophoraceae</taxon>
        <taxon>Rhizophora</taxon>
    </lineage>
</organism>
<sequence>MQRQSLGSPVSKLHNQVGGSKDDAVAAEDDKAAKTRRLSQTLSSSPSSSPPKPEKLVHLIPLLTFFCFFVLYLVSHAPSQSDLAQFNGFKPPSKHIDSKEVSEVDPLTELRRGDVLAIGSFRNLQEMADKPSCRKFRPHRKTADC</sequence>
<evidence type="ECO:0000313" key="3">
    <source>
        <dbReference type="EMBL" id="MBX12994.1"/>
    </source>
</evidence>
<name>A0A2P2L4T5_RHIMU</name>
<dbReference type="AlphaFoldDB" id="A0A2P2L4T5"/>
<feature type="compositionally biased region" description="Polar residues" evidence="1">
    <location>
        <begin position="1"/>
        <end position="18"/>
    </location>
</feature>
<dbReference type="EMBL" id="GGEC01032510">
    <property type="protein sequence ID" value="MBX12994.1"/>
    <property type="molecule type" value="Transcribed_RNA"/>
</dbReference>
<protein>
    <submittedName>
        <fullName evidence="3">Uncharacterized protein</fullName>
    </submittedName>
</protein>
<feature type="transmembrane region" description="Helical" evidence="2">
    <location>
        <begin position="56"/>
        <end position="74"/>
    </location>
</feature>
<dbReference type="PANTHER" id="PTHR35297">
    <property type="entry name" value="PROTEIN, PUTATIVE-RELATED"/>
    <property type="match status" value="1"/>
</dbReference>
<evidence type="ECO:0000256" key="2">
    <source>
        <dbReference type="SAM" id="Phobius"/>
    </source>
</evidence>
<keyword evidence="2" id="KW-1133">Transmembrane helix</keyword>
<accession>A0A2P2L4T5</accession>
<dbReference type="PANTHER" id="PTHR35297:SF2">
    <property type="entry name" value="PROTEIN, PUTATIVE-RELATED"/>
    <property type="match status" value="1"/>
</dbReference>
<keyword evidence="2" id="KW-0812">Transmembrane</keyword>
<feature type="region of interest" description="Disordered" evidence="1">
    <location>
        <begin position="1"/>
        <end position="53"/>
    </location>
</feature>